<feature type="domain" description="UvrD-like helicase C-terminal" evidence="14">
    <location>
        <begin position="293"/>
        <end position="570"/>
    </location>
</feature>
<keyword evidence="4 10" id="KW-0347">Helicase</keyword>
<evidence type="ECO:0000256" key="3">
    <source>
        <dbReference type="ARBA" id="ARBA00022801"/>
    </source>
</evidence>
<dbReference type="InterPro" id="IPR027417">
    <property type="entry name" value="P-loop_NTPase"/>
</dbReference>
<evidence type="ECO:0000313" key="16">
    <source>
        <dbReference type="Proteomes" id="UP001575622"/>
    </source>
</evidence>
<dbReference type="Gene3D" id="1.10.10.160">
    <property type="match status" value="1"/>
</dbReference>
<comment type="catalytic activity">
    <reaction evidence="9 11">
        <text>ATP + H2O = ADP + phosphate + H(+)</text>
        <dbReference type="Rhea" id="RHEA:13065"/>
        <dbReference type="ChEBI" id="CHEBI:15377"/>
        <dbReference type="ChEBI" id="CHEBI:15378"/>
        <dbReference type="ChEBI" id="CHEBI:30616"/>
        <dbReference type="ChEBI" id="CHEBI:43474"/>
        <dbReference type="ChEBI" id="CHEBI:456216"/>
        <dbReference type="EC" id="5.6.2.4"/>
    </reaction>
</comment>
<dbReference type="NCBIfam" id="TIGR01073">
    <property type="entry name" value="pcrA"/>
    <property type="match status" value="1"/>
</dbReference>
<dbReference type="RefSeq" id="WP_373956228.1">
    <property type="nucleotide sequence ID" value="NZ_JBHDLN010000019.1"/>
</dbReference>
<dbReference type="InterPro" id="IPR000212">
    <property type="entry name" value="DNA_helicase_UvrD/REP"/>
</dbReference>
<keyword evidence="3 10" id="KW-0378">Hydrolase</keyword>
<comment type="similarity">
    <text evidence="1 11">Belongs to the helicase family. UvrD subfamily.</text>
</comment>
<dbReference type="InterPro" id="IPR014017">
    <property type="entry name" value="DNA_helicase_UvrD-like_C"/>
</dbReference>
<evidence type="ECO:0000256" key="2">
    <source>
        <dbReference type="ARBA" id="ARBA00022741"/>
    </source>
</evidence>
<dbReference type="GO" id="GO:0016787">
    <property type="term" value="F:hydrolase activity"/>
    <property type="evidence" value="ECO:0007669"/>
    <property type="project" value="UniProtKB-KW"/>
</dbReference>
<name>A0ABV4V9D4_9BACL</name>
<evidence type="ECO:0000256" key="9">
    <source>
        <dbReference type="ARBA" id="ARBA00048988"/>
    </source>
</evidence>
<comment type="catalytic activity">
    <reaction evidence="8">
        <text>Couples ATP hydrolysis with the unwinding of duplex DNA by translocating in the 3'-5' direction.</text>
        <dbReference type="EC" id="5.6.2.4"/>
    </reaction>
</comment>
<evidence type="ECO:0000256" key="12">
    <source>
        <dbReference type="SAM" id="MobiDB-lite"/>
    </source>
</evidence>
<evidence type="ECO:0000256" key="11">
    <source>
        <dbReference type="RuleBase" id="RU364053"/>
    </source>
</evidence>
<dbReference type="EC" id="5.6.2.4" evidence="11"/>
<comment type="caution">
    <text evidence="15">The sequence shown here is derived from an EMBL/GenBank/DDBJ whole genome shotgun (WGS) entry which is preliminary data.</text>
</comment>
<keyword evidence="2 10" id="KW-0547">Nucleotide-binding</keyword>
<dbReference type="SUPFAM" id="SSF52540">
    <property type="entry name" value="P-loop containing nucleoside triphosphate hydrolases"/>
    <property type="match status" value="1"/>
</dbReference>
<evidence type="ECO:0000256" key="10">
    <source>
        <dbReference type="PROSITE-ProRule" id="PRU00560"/>
    </source>
</evidence>
<evidence type="ECO:0000259" key="14">
    <source>
        <dbReference type="PROSITE" id="PS51217"/>
    </source>
</evidence>
<dbReference type="InterPro" id="IPR013986">
    <property type="entry name" value="DExx_box_DNA_helicase_dom_sf"/>
</dbReference>
<dbReference type="InterPro" id="IPR005751">
    <property type="entry name" value="ATP-dep_DNA_helicase_PcrA"/>
</dbReference>
<sequence>MINEPIDILKAIQKLNPQQRRAVETTDGPLLIMAGAGSGKTRVLTHRIAYLIATRKAAPWSILAITFTNKAAREMQERVSALVGPQGGDIWVSTFHSMCVRILRRDISRIGFTSNFTILDSGDQLSVIKNCMKEMNIDSKKFEPKAVQAAISNAKNELLTPEKFERKIGDYFDGIVAKVYTSYQRKLKANNSLDFDDLIMTTIELFQQVPEVLDFYQNKFQYLHVDEYQDTNRAQYMLCRMLADKYKRICVVGDSDQSIYRWRGADISNILDFEKDYPNATTILLEQNYRSTSNILNAANKVIANNTGRKPKNLWTDKGDGQKIRLYQADSEHEEGYFITGEIRKNVDKGRRFSDHAILYRTNAQSRVVEEILIKSDIPYQIVGGIKFYDRKEIKDILAYLRLISNPDDDISFARIVNVPKRGIGDTTVERLGAAAGQFGVSMFAMLENVDSMEIGAKARNALADFRDMIENLYRMVDYLSVTELTEKMLEMSGYREELKRENTIESQARLENIDEFLSVTMDFEKRNEDKSLVSFLTDLALIADIDSMNQDPEAGKQGVVLMTMHSAKGLEFPVVFIMGLEEGVFPHSRALMDNEELEEERRLAYVGITRAEEELFLTCARMRTLFGRTTANAPSRFLQELPQELLETVRAGGGFGRGGASTPAWAGGERRFGSAGGFGGAPAPAGRTPVSFRSGPAAAAGGAAPKAAAPAAQATDFAMGDKVSHGKWGTGVVVAIKGSGDDTELQIAFPAPVGVKRLLAKFAPITKQS</sequence>
<feature type="region of interest" description="Disordered" evidence="12">
    <location>
        <begin position="672"/>
        <end position="703"/>
    </location>
</feature>
<keyword evidence="7" id="KW-0413">Isomerase</keyword>
<proteinExistence type="inferred from homology"/>
<keyword evidence="6 11" id="KW-0238">DNA-binding</keyword>
<gene>
    <name evidence="15" type="primary">pcrA</name>
    <name evidence="15" type="ORF">ACEU3E_28920</name>
</gene>
<dbReference type="Proteomes" id="UP001575622">
    <property type="component" value="Unassembled WGS sequence"/>
</dbReference>
<dbReference type="PROSITE" id="PS51198">
    <property type="entry name" value="UVRD_HELICASE_ATP_BIND"/>
    <property type="match status" value="1"/>
</dbReference>
<dbReference type="Pfam" id="PF00580">
    <property type="entry name" value="UvrD-helicase"/>
    <property type="match status" value="1"/>
</dbReference>
<dbReference type="PANTHER" id="PTHR11070">
    <property type="entry name" value="UVRD / RECB / PCRA DNA HELICASE FAMILY MEMBER"/>
    <property type="match status" value="1"/>
</dbReference>
<evidence type="ECO:0000256" key="6">
    <source>
        <dbReference type="ARBA" id="ARBA00023125"/>
    </source>
</evidence>
<evidence type="ECO:0000256" key="7">
    <source>
        <dbReference type="ARBA" id="ARBA00023235"/>
    </source>
</evidence>
<dbReference type="PANTHER" id="PTHR11070:SF2">
    <property type="entry name" value="ATP-DEPENDENT DNA HELICASE SRS2"/>
    <property type="match status" value="1"/>
</dbReference>
<evidence type="ECO:0000256" key="5">
    <source>
        <dbReference type="ARBA" id="ARBA00022840"/>
    </source>
</evidence>
<keyword evidence="5 10" id="KW-0067">ATP-binding</keyword>
<evidence type="ECO:0000256" key="8">
    <source>
        <dbReference type="ARBA" id="ARBA00034617"/>
    </source>
</evidence>
<dbReference type="PROSITE" id="PS51217">
    <property type="entry name" value="UVRD_HELICASE_CTER"/>
    <property type="match status" value="1"/>
</dbReference>
<evidence type="ECO:0000256" key="4">
    <source>
        <dbReference type="ARBA" id="ARBA00022806"/>
    </source>
</evidence>
<dbReference type="Gene3D" id="3.40.50.300">
    <property type="entry name" value="P-loop containing nucleotide triphosphate hydrolases"/>
    <property type="match status" value="2"/>
</dbReference>
<feature type="domain" description="UvrD-like helicase ATP-binding" evidence="13">
    <location>
        <begin position="13"/>
        <end position="292"/>
    </location>
</feature>
<dbReference type="Pfam" id="PF21196">
    <property type="entry name" value="PcrA_UvrD_tudor"/>
    <property type="match status" value="1"/>
</dbReference>
<accession>A0ABV4V9D4</accession>
<protein>
    <recommendedName>
        <fullName evidence="11">ATP-dependent DNA helicase</fullName>
        <ecNumber evidence="11">5.6.2.4</ecNumber>
    </recommendedName>
</protein>
<feature type="binding site" evidence="10">
    <location>
        <begin position="34"/>
        <end position="41"/>
    </location>
    <ligand>
        <name>ATP</name>
        <dbReference type="ChEBI" id="CHEBI:30616"/>
    </ligand>
</feature>
<organism evidence="15 16">
    <name type="scientific">Paenibacillus oleatilyticus</name>
    <dbReference type="NCBI Taxonomy" id="2594886"/>
    <lineage>
        <taxon>Bacteria</taxon>
        <taxon>Bacillati</taxon>
        <taxon>Bacillota</taxon>
        <taxon>Bacilli</taxon>
        <taxon>Bacillales</taxon>
        <taxon>Paenibacillaceae</taxon>
        <taxon>Paenibacillus</taxon>
    </lineage>
</organism>
<dbReference type="EMBL" id="JBHDLN010000019">
    <property type="protein sequence ID" value="MFB0846224.1"/>
    <property type="molecule type" value="Genomic_DNA"/>
</dbReference>
<evidence type="ECO:0000313" key="15">
    <source>
        <dbReference type="EMBL" id="MFB0846224.1"/>
    </source>
</evidence>
<dbReference type="GO" id="GO:0003678">
    <property type="term" value="F:DNA helicase activity"/>
    <property type="evidence" value="ECO:0007669"/>
    <property type="project" value="UniProtKB-EC"/>
</dbReference>
<dbReference type="Gene3D" id="1.10.486.10">
    <property type="entry name" value="PCRA, domain 4"/>
    <property type="match status" value="1"/>
</dbReference>
<evidence type="ECO:0000259" key="13">
    <source>
        <dbReference type="PROSITE" id="PS51198"/>
    </source>
</evidence>
<dbReference type="CDD" id="cd17932">
    <property type="entry name" value="DEXQc_UvrD"/>
    <property type="match status" value="1"/>
</dbReference>
<evidence type="ECO:0000256" key="1">
    <source>
        <dbReference type="ARBA" id="ARBA00009922"/>
    </source>
</evidence>
<dbReference type="CDD" id="cd18807">
    <property type="entry name" value="SF1_C_UvrD"/>
    <property type="match status" value="1"/>
</dbReference>
<reference evidence="15 16" key="1">
    <citation type="submission" date="2024-09" db="EMBL/GenBank/DDBJ databases">
        <authorList>
            <person name="Makale K.P.P."/>
            <person name="Makhzoum A."/>
            <person name="Rantong G."/>
            <person name="Rahube T.O."/>
        </authorList>
    </citation>
    <scope>NUCLEOTIDE SEQUENCE [LARGE SCALE GENOMIC DNA]</scope>
    <source>
        <strain evidence="15 16">KM_D13</strain>
    </source>
</reference>
<dbReference type="InterPro" id="IPR014016">
    <property type="entry name" value="UvrD-like_ATP-bd"/>
</dbReference>
<dbReference type="Pfam" id="PF13361">
    <property type="entry name" value="UvrD_C"/>
    <property type="match status" value="1"/>
</dbReference>
<keyword evidence="16" id="KW-1185">Reference proteome</keyword>